<dbReference type="PANTHER" id="PTHR10009">
    <property type="entry name" value="PROTEIN YELLOW-RELATED"/>
    <property type="match status" value="1"/>
</dbReference>
<reference evidence="4" key="1">
    <citation type="submission" date="2021-11" db="EMBL/GenBank/DDBJ databases">
        <title>The complete genome of Massilia sp sp. G4R7.</title>
        <authorList>
            <person name="Liu L."/>
            <person name="Yue J."/>
            <person name="Yuan J."/>
            <person name="Yang F."/>
            <person name="Li L."/>
        </authorList>
    </citation>
    <scope>NUCLEOTIDE SEQUENCE</scope>
    <source>
        <strain evidence="4">G4R7</strain>
    </source>
</reference>
<accession>A0ABS8Q5J6</accession>
<keyword evidence="5" id="KW-1185">Reference proteome</keyword>
<dbReference type="SUPFAM" id="SSF101898">
    <property type="entry name" value="NHL repeat"/>
    <property type="match status" value="1"/>
</dbReference>
<dbReference type="Proteomes" id="UP001179361">
    <property type="component" value="Unassembled WGS sequence"/>
</dbReference>
<organism evidence="4 5">
    <name type="scientific">Massilia phyllostachyos</name>
    <dbReference type="NCBI Taxonomy" id="2898585"/>
    <lineage>
        <taxon>Bacteria</taxon>
        <taxon>Pseudomonadati</taxon>
        <taxon>Pseudomonadota</taxon>
        <taxon>Betaproteobacteria</taxon>
        <taxon>Burkholderiales</taxon>
        <taxon>Oxalobacteraceae</taxon>
        <taxon>Telluria group</taxon>
        <taxon>Massilia</taxon>
    </lineage>
</organism>
<feature type="chain" id="PRO_5047095668" evidence="3">
    <location>
        <begin position="25"/>
        <end position="317"/>
    </location>
</feature>
<sequence length="317" mass="34499">MRTAAIFLALVSAGAGLFSGAAPAAQGAPEARPEHRRAGAMLQQAAQFEHQVTGVTVSERGRIFVNFPRWTEDAPVSVAEVLKDGSLRPYPDERWNAWRNVRRDELDPAQHWVCVQSVVADGRGSVWVVDPAAPAVDGLVPRGPKLVRIDLATDRVAQVIPFGQDVAIPGSYLNDVRFSNDGKYAYLTDAGQRGALVVVELASGKARRVLDGHPSTQPEKGVVVRTDGLWIGRGGDTLYLTSIEDNAIKARRLSQGPDGALRTVVRDPRLRWPDTFSQGPDGALYVTSSRIQDSAFFNRAAPLALPTQLWRLPQPRD</sequence>
<keyword evidence="2" id="KW-0964">Secreted</keyword>
<name>A0ABS8Q5J6_9BURK</name>
<evidence type="ECO:0000313" key="4">
    <source>
        <dbReference type="EMBL" id="MCD2517020.1"/>
    </source>
</evidence>
<comment type="subcellular location">
    <subcellularLocation>
        <location evidence="1">Secreted</location>
    </subcellularLocation>
</comment>
<comment type="caution">
    <text evidence="4">The sequence shown here is derived from an EMBL/GenBank/DDBJ whole genome shotgun (WGS) entry which is preliminary data.</text>
</comment>
<dbReference type="InterPro" id="IPR011042">
    <property type="entry name" value="6-blade_b-propeller_TolB-like"/>
</dbReference>
<proteinExistence type="predicted"/>
<evidence type="ECO:0000256" key="1">
    <source>
        <dbReference type="ARBA" id="ARBA00004613"/>
    </source>
</evidence>
<protein>
    <submittedName>
        <fullName evidence="4">Major royal jelly family protein</fullName>
    </submittedName>
</protein>
<dbReference type="EMBL" id="JAJNOC010000003">
    <property type="protein sequence ID" value="MCD2517020.1"/>
    <property type="molecule type" value="Genomic_DNA"/>
</dbReference>
<gene>
    <name evidence="4" type="ORF">LQ564_11960</name>
</gene>
<dbReference type="RefSeq" id="WP_231058318.1">
    <property type="nucleotide sequence ID" value="NZ_JAJNOC010000003.1"/>
</dbReference>
<evidence type="ECO:0000313" key="5">
    <source>
        <dbReference type="Proteomes" id="UP001179361"/>
    </source>
</evidence>
<keyword evidence="3" id="KW-0732">Signal</keyword>
<evidence type="ECO:0000256" key="2">
    <source>
        <dbReference type="ARBA" id="ARBA00022525"/>
    </source>
</evidence>
<feature type="signal peptide" evidence="3">
    <location>
        <begin position="1"/>
        <end position="24"/>
    </location>
</feature>
<dbReference type="PANTHER" id="PTHR10009:SF18">
    <property type="entry name" value="PROTEIN YELLOW-LIKE PROTEIN"/>
    <property type="match status" value="1"/>
</dbReference>
<dbReference type="Pfam" id="PF03022">
    <property type="entry name" value="MRJP"/>
    <property type="match status" value="1"/>
</dbReference>
<evidence type="ECO:0000256" key="3">
    <source>
        <dbReference type="SAM" id="SignalP"/>
    </source>
</evidence>
<dbReference type="InterPro" id="IPR017996">
    <property type="entry name" value="MRJP/yellow-related"/>
</dbReference>
<dbReference type="Gene3D" id="2.120.10.30">
    <property type="entry name" value="TolB, C-terminal domain"/>
    <property type="match status" value="2"/>
</dbReference>